<reference evidence="9 10" key="1">
    <citation type="submission" date="2017-12" db="EMBL/GenBank/DDBJ databases">
        <title>Anaerobic carbon monoxide metabolism by Pleomorphomonas carboxyditropha sp. nov., a new mesophilic hydrogenogenic carboxidotroph.</title>
        <authorList>
            <person name="Esquivel-Elizondo S."/>
            <person name="Krajmalnik-Brown R."/>
        </authorList>
    </citation>
    <scope>NUCLEOTIDE SEQUENCE [LARGE SCALE GENOMIC DNA]</scope>
    <source>
        <strain evidence="9 10">R5-392</strain>
    </source>
</reference>
<dbReference type="InterPro" id="IPR013563">
    <property type="entry name" value="Oligopep_ABC_C"/>
</dbReference>
<evidence type="ECO:0000256" key="1">
    <source>
        <dbReference type="ARBA" id="ARBA00004417"/>
    </source>
</evidence>
<evidence type="ECO:0000313" key="10">
    <source>
        <dbReference type="Proteomes" id="UP000233491"/>
    </source>
</evidence>
<name>A0A1I4TQC6_9HYPH</name>
<dbReference type="GO" id="GO:0016887">
    <property type="term" value="F:ATP hydrolysis activity"/>
    <property type="evidence" value="ECO:0007669"/>
    <property type="project" value="InterPro"/>
</dbReference>
<evidence type="ECO:0000256" key="7">
    <source>
        <dbReference type="ARBA" id="ARBA00023136"/>
    </source>
</evidence>
<evidence type="ECO:0000256" key="4">
    <source>
        <dbReference type="ARBA" id="ARBA00022475"/>
    </source>
</evidence>
<evidence type="ECO:0000256" key="2">
    <source>
        <dbReference type="ARBA" id="ARBA00005417"/>
    </source>
</evidence>
<keyword evidence="3" id="KW-0813">Transport</keyword>
<dbReference type="EMBL" id="PJNW01000016">
    <property type="protein sequence ID" value="PKR87609.1"/>
    <property type="molecule type" value="Genomic_DNA"/>
</dbReference>
<keyword evidence="10" id="KW-1185">Reference proteome</keyword>
<organism evidence="9 10">
    <name type="scientific">Pleomorphomonas diazotrophica</name>
    <dbReference type="NCBI Taxonomy" id="1166257"/>
    <lineage>
        <taxon>Bacteria</taxon>
        <taxon>Pseudomonadati</taxon>
        <taxon>Pseudomonadota</taxon>
        <taxon>Alphaproteobacteria</taxon>
        <taxon>Hyphomicrobiales</taxon>
        <taxon>Pleomorphomonadaceae</taxon>
        <taxon>Pleomorphomonas</taxon>
    </lineage>
</organism>
<feature type="domain" description="ABC transporter" evidence="8">
    <location>
        <begin position="5"/>
        <end position="255"/>
    </location>
</feature>
<dbReference type="NCBIfam" id="TIGR01727">
    <property type="entry name" value="oligo_HPY"/>
    <property type="match status" value="1"/>
</dbReference>
<dbReference type="GO" id="GO:0005524">
    <property type="term" value="F:ATP binding"/>
    <property type="evidence" value="ECO:0007669"/>
    <property type="project" value="UniProtKB-KW"/>
</dbReference>
<dbReference type="SUPFAM" id="SSF52540">
    <property type="entry name" value="P-loop containing nucleoside triphosphate hydrolases"/>
    <property type="match status" value="1"/>
</dbReference>
<evidence type="ECO:0000256" key="3">
    <source>
        <dbReference type="ARBA" id="ARBA00022448"/>
    </source>
</evidence>
<dbReference type="InterPro" id="IPR050388">
    <property type="entry name" value="ABC_Ni/Peptide_Import"/>
</dbReference>
<keyword evidence="6 9" id="KW-0067">ATP-binding</keyword>
<accession>A0A1I4TQC6</accession>
<protein>
    <submittedName>
        <fullName evidence="9">Peptide ABC transporter ATP-binding protein</fullName>
    </submittedName>
</protein>
<comment type="subcellular location">
    <subcellularLocation>
        <location evidence="1">Cell inner membrane</location>
        <topology evidence="1">Peripheral membrane protein</topology>
    </subcellularLocation>
</comment>
<dbReference type="OrthoDB" id="9815712at2"/>
<dbReference type="AlphaFoldDB" id="A0A1I4TQC6"/>
<dbReference type="Pfam" id="PF00005">
    <property type="entry name" value="ABC_tran"/>
    <property type="match status" value="1"/>
</dbReference>
<dbReference type="PROSITE" id="PS50893">
    <property type="entry name" value="ABC_TRANSPORTER_2"/>
    <property type="match status" value="1"/>
</dbReference>
<dbReference type="InterPro" id="IPR003593">
    <property type="entry name" value="AAA+_ATPase"/>
</dbReference>
<dbReference type="RefSeq" id="WP_101290737.1">
    <property type="nucleotide sequence ID" value="NZ_FOUQ01000006.1"/>
</dbReference>
<dbReference type="Pfam" id="PF08352">
    <property type="entry name" value="oligo_HPY"/>
    <property type="match status" value="1"/>
</dbReference>
<dbReference type="InterPro" id="IPR003439">
    <property type="entry name" value="ABC_transporter-like_ATP-bd"/>
</dbReference>
<evidence type="ECO:0000256" key="5">
    <source>
        <dbReference type="ARBA" id="ARBA00022741"/>
    </source>
</evidence>
<dbReference type="GO" id="GO:0005886">
    <property type="term" value="C:plasma membrane"/>
    <property type="evidence" value="ECO:0007669"/>
    <property type="project" value="UniProtKB-SubCell"/>
</dbReference>
<dbReference type="SMART" id="SM00382">
    <property type="entry name" value="AAA"/>
    <property type="match status" value="1"/>
</dbReference>
<dbReference type="FunFam" id="3.40.50.300:FF:000016">
    <property type="entry name" value="Oligopeptide ABC transporter ATP-binding component"/>
    <property type="match status" value="1"/>
</dbReference>
<keyword evidence="4" id="KW-1003">Cell membrane</keyword>
<dbReference type="Gene3D" id="3.40.50.300">
    <property type="entry name" value="P-loop containing nucleotide triphosphate hydrolases"/>
    <property type="match status" value="1"/>
</dbReference>
<evidence type="ECO:0000259" key="8">
    <source>
        <dbReference type="PROSITE" id="PS50893"/>
    </source>
</evidence>
<keyword evidence="5" id="KW-0547">Nucleotide-binding</keyword>
<dbReference type="InterPro" id="IPR017871">
    <property type="entry name" value="ABC_transporter-like_CS"/>
</dbReference>
<evidence type="ECO:0000313" key="9">
    <source>
        <dbReference type="EMBL" id="PKR87609.1"/>
    </source>
</evidence>
<keyword evidence="7" id="KW-0472">Membrane</keyword>
<dbReference type="PANTHER" id="PTHR43297:SF2">
    <property type="entry name" value="DIPEPTIDE TRANSPORT ATP-BINDING PROTEIN DPPD"/>
    <property type="match status" value="1"/>
</dbReference>
<dbReference type="CDD" id="cd03257">
    <property type="entry name" value="ABC_NikE_OppD_transporters"/>
    <property type="match status" value="1"/>
</dbReference>
<evidence type="ECO:0000256" key="6">
    <source>
        <dbReference type="ARBA" id="ARBA00022840"/>
    </source>
</evidence>
<dbReference type="Proteomes" id="UP000233491">
    <property type="component" value="Unassembled WGS sequence"/>
</dbReference>
<dbReference type="InterPro" id="IPR027417">
    <property type="entry name" value="P-loop_NTPase"/>
</dbReference>
<proteinExistence type="inferred from homology"/>
<dbReference type="PROSITE" id="PS00211">
    <property type="entry name" value="ABC_TRANSPORTER_1"/>
    <property type="match status" value="1"/>
</dbReference>
<gene>
    <name evidence="9" type="ORF">CXZ10_17880</name>
</gene>
<dbReference type="PANTHER" id="PTHR43297">
    <property type="entry name" value="OLIGOPEPTIDE TRANSPORT ATP-BINDING PROTEIN APPD"/>
    <property type="match status" value="1"/>
</dbReference>
<sequence>MAKLLEVNNLHTRFKVRNGYLHAVNGVSFSLDKGEMLGVVGESGCGKSVSMMSLIRLLPPAAQITEGEVLLDGEDITHASVSRVNAIRGSKVGMIFQDPMTSLNPFMKIGDQLIEGIVYHKKITKADALQQAAKYLKMVGISNAEHRLNEYPHQLSGGMRQRVMIAMALLNEPSLVIADEPTTALDVTIQAQIVELVKSLREKLNMSIIWITHDLSLLAGMVDRIMVMYGGYVVEEAVLDDIYKSPLHPYTIGLLKSIPSLKTEAGSRLPSIPGAPPNLFSQPTGCPFAPRCTYRVDRCQSEVPALTAVPGETGERPHRVACWVDMRGKGVKQ</sequence>
<comment type="similarity">
    <text evidence="2">Belongs to the ABC transporter superfamily.</text>
</comment>
<dbReference type="GO" id="GO:0015833">
    <property type="term" value="P:peptide transport"/>
    <property type="evidence" value="ECO:0007669"/>
    <property type="project" value="InterPro"/>
</dbReference>
<comment type="caution">
    <text evidence="9">The sequence shown here is derived from an EMBL/GenBank/DDBJ whole genome shotgun (WGS) entry which is preliminary data.</text>
</comment>
<dbReference type="GO" id="GO:0055085">
    <property type="term" value="P:transmembrane transport"/>
    <property type="evidence" value="ECO:0007669"/>
    <property type="project" value="UniProtKB-ARBA"/>
</dbReference>